<dbReference type="InterPro" id="IPR013783">
    <property type="entry name" value="Ig-like_fold"/>
</dbReference>
<evidence type="ECO:0000313" key="3">
    <source>
        <dbReference type="EMBL" id="HIU99905.1"/>
    </source>
</evidence>
<dbReference type="Gene3D" id="2.60.120.260">
    <property type="entry name" value="Galactose-binding domain-like"/>
    <property type="match status" value="1"/>
</dbReference>
<reference evidence="3" key="1">
    <citation type="submission" date="2020-10" db="EMBL/GenBank/DDBJ databases">
        <authorList>
            <person name="Gilroy R."/>
        </authorList>
    </citation>
    <scope>NUCLEOTIDE SEQUENCE</scope>
    <source>
        <strain evidence="3">23406</strain>
    </source>
</reference>
<dbReference type="InterPro" id="IPR017853">
    <property type="entry name" value="GH"/>
</dbReference>
<comment type="caution">
    <text evidence="3">The sequence shown here is derived from an EMBL/GenBank/DDBJ whole genome shotgun (WGS) entry which is preliminary data.</text>
</comment>
<gene>
    <name evidence="3" type="ORF">IAB14_02175</name>
</gene>
<evidence type="ECO:0008006" key="5">
    <source>
        <dbReference type="Google" id="ProtNLM"/>
    </source>
</evidence>
<dbReference type="GO" id="GO:0005975">
    <property type="term" value="P:carbohydrate metabolic process"/>
    <property type="evidence" value="ECO:0007669"/>
    <property type="project" value="InterPro"/>
</dbReference>
<dbReference type="GO" id="GO:0004553">
    <property type="term" value="F:hydrolase activity, hydrolyzing O-glycosyl compounds"/>
    <property type="evidence" value="ECO:0007669"/>
    <property type="project" value="InterPro"/>
</dbReference>
<dbReference type="Gene3D" id="2.60.40.10">
    <property type="entry name" value="Immunoglobulins"/>
    <property type="match status" value="1"/>
</dbReference>
<dbReference type="Proteomes" id="UP000886891">
    <property type="component" value="Unassembled WGS sequence"/>
</dbReference>
<dbReference type="PANTHER" id="PTHR42732">
    <property type="entry name" value="BETA-GALACTOSIDASE"/>
    <property type="match status" value="1"/>
</dbReference>
<keyword evidence="1" id="KW-0378">Hydrolase</keyword>
<evidence type="ECO:0000313" key="4">
    <source>
        <dbReference type="Proteomes" id="UP000886891"/>
    </source>
</evidence>
<sequence>MNENFHPKPDFFRPAFRSLNGEWEFECGKAQPLDYFFSTARYAARCRLPYSCRSAASGVTEQARSVWYRRTFSLGEEASGTVLLHFSHLSDRSEIFVNAKLVGVTDGASFVAFDISDCVVRGDNTLVVSVTAASGTTAGIEGTVWLEWSGKDRILSLGATAVAAEHRLIVEGYADPCPGSLLEVVLKSPSGKAERYRYRAEPHFTLSVPCPDLRPWSPDDPALYDLDITLRRPSGEASDRVLTYAAYRTVTTTGRGILLNGKPFPVAAVRDNLPYGEEGFVPTGTDALRQTFFYPMSLGFNAVVTTARKLSPAYLAFADRIGMAVIVEGAARGNSLLPKRWEELKNIAIGHPSVIVWNPVSDLYEAPDNICRVAAELKSFDPARPVLMPKGLCLQHAMQSILCNADTPSAALGAILAPDNTLPPKTKAALMRQYPSLLTTEAAPYCPVASVSVPDETPLAPRLLLRLASAIRALEAVGGAGYCVESLARSDAPGLIEKERLNISREDQLKLRRLNLAYRTSSRT</sequence>
<organism evidence="3 4">
    <name type="scientific">Candidatus Stercoripulliclostridium merdipullorum</name>
    <dbReference type="NCBI Taxonomy" id="2840952"/>
    <lineage>
        <taxon>Bacteria</taxon>
        <taxon>Bacillati</taxon>
        <taxon>Bacillota</taxon>
        <taxon>Clostridia</taxon>
        <taxon>Eubacteriales</taxon>
        <taxon>Candidatus Stercoripulliclostridium</taxon>
    </lineage>
</organism>
<dbReference type="SUPFAM" id="SSF51445">
    <property type="entry name" value="(Trans)glycosidases"/>
    <property type="match status" value="1"/>
</dbReference>
<keyword evidence="2" id="KW-0326">Glycosidase</keyword>
<dbReference type="Gene3D" id="3.20.20.80">
    <property type="entry name" value="Glycosidases"/>
    <property type="match status" value="1"/>
</dbReference>
<protein>
    <recommendedName>
        <fullName evidence="5">Beta-galactosidase</fullName>
    </recommendedName>
</protein>
<dbReference type="SUPFAM" id="SSF49303">
    <property type="entry name" value="beta-Galactosidase/glucuronidase domain"/>
    <property type="match status" value="1"/>
</dbReference>
<dbReference type="InterPro" id="IPR008979">
    <property type="entry name" value="Galactose-bd-like_sf"/>
</dbReference>
<dbReference type="EMBL" id="DVOH01000016">
    <property type="protein sequence ID" value="HIU99905.1"/>
    <property type="molecule type" value="Genomic_DNA"/>
</dbReference>
<name>A0A9D1SXP2_9FIRM</name>
<dbReference type="InterPro" id="IPR036156">
    <property type="entry name" value="Beta-gal/glucu_dom_sf"/>
</dbReference>
<dbReference type="AlphaFoldDB" id="A0A9D1SXP2"/>
<evidence type="ECO:0000256" key="1">
    <source>
        <dbReference type="ARBA" id="ARBA00022801"/>
    </source>
</evidence>
<accession>A0A9D1SXP2</accession>
<reference evidence="3" key="2">
    <citation type="journal article" date="2021" name="PeerJ">
        <title>Extensive microbial diversity within the chicken gut microbiome revealed by metagenomics and culture.</title>
        <authorList>
            <person name="Gilroy R."/>
            <person name="Ravi A."/>
            <person name="Getino M."/>
            <person name="Pursley I."/>
            <person name="Horton D.L."/>
            <person name="Alikhan N.F."/>
            <person name="Baker D."/>
            <person name="Gharbi K."/>
            <person name="Hall N."/>
            <person name="Watson M."/>
            <person name="Adriaenssens E.M."/>
            <person name="Foster-Nyarko E."/>
            <person name="Jarju S."/>
            <person name="Secka A."/>
            <person name="Antonio M."/>
            <person name="Oren A."/>
            <person name="Chaudhuri R.R."/>
            <person name="La Ragione R."/>
            <person name="Hildebrand F."/>
            <person name="Pallen M.J."/>
        </authorList>
    </citation>
    <scope>NUCLEOTIDE SEQUENCE</scope>
    <source>
        <strain evidence="3">23406</strain>
    </source>
</reference>
<evidence type="ECO:0000256" key="2">
    <source>
        <dbReference type="ARBA" id="ARBA00023295"/>
    </source>
</evidence>
<proteinExistence type="predicted"/>
<dbReference type="SUPFAM" id="SSF49785">
    <property type="entry name" value="Galactose-binding domain-like"/>
    <property type="match status" value="1"/>
</dbReference>
<dbReference type="InterPro" id="IPR051913">
    <property type="entry name" value="GH2_Domain-Containing"/>
</dbReference>